<evidence type="ECO:0000313" key="5">
    <source>
        <dbReference type="Proteomes" id="UP000077755"/>
    </source>
</evidence>
<dbReference type="GO" id="GO:0009269">
    <property type="term" value="P:response to desiccation"/>
    <property type="evidence" value="ECO:0007669"/>
    <property type="project" value="InterPro"/>
</dbReference>
<comment type="similarity">
    <text evidence="1">Belongs to the LEA type 2 family.</text>
</comment>
<dbReference type="SMART" id="SM00769">
    <property type="entry name" value="WHy"/>
    <property type="match status" value="1"/>
</dbReference>
<dbReference type="PANTHER" id="PTHR31459">
    <property type="match status" value="1"/>
</dbReference>
<feature type="domain" description="Water stress and hypersensitive response" evidence="2">
    <location>
        <begin position="21"/>
        <end position="138"/>
    </location>
</feature>
<dbReference type="SUPFAM" id="SSF117070">
    <property type="entry name" value="LEA14-like"/>
    <property type="match status" value="1"/>
</dbReference>
<evidence type="ECO:0000313" key="4">
    <source>
        <dbReference type="EMBL" id="WOH09509.1"/>
    </source>
</evidence>
<dbReference type="PANTHER" id="PTHR31459:SF19">
    <property type="entry name" value="DESICCATION-RELATED PROTEIN LEA14-RELATED"/>
    <property type="match status" value="1"/>
</dbReference>
<gene>
    <name evidence="3" type="ORF">DCAR_025219</name>
    <name evidence="4" type="ORF">DCAR_0728966</name>
</gene>
<organism evidence="3">
    <name type="scientific">Daucus carota subsp. sativus</name>
    <name type="common">Carrot</name>
    <dbReference type="NCBI Taxonomy" id="79200"/>
    <lineage>
        <taxon>Eukaryota</taxon>
        <taxon>Viridiplantae</taxon>
        <taxon>Streptophyta</taxon>
        <taxon>Embryophyta</taxon>
        <taxon>Tracheophyta</taxon>
        <taxon>Spermatophyta</taxon>
        <taxon>Magnoliopsida</taxon>
        <taxon>eudicotyledons</taxon>
        <taxon>Gunneridae</taxon>
        <taxon>Pentapetalae</taxon>
        <taxon>asterids</taxon>
        <taxon>campanulids</taxon>
        <taxon>Apiales</taxon>
        <taxon>Apiaceae</taxon>
        <taxon>Apioideae</taxon>
        <taxon>Scandiceae</taxon>
        <taxon>Daucinae</taxon>
        <taxon>Daucus</taxon>
        <taxon>Daucus sect. Daucus</taxon>
    </lineage>
</organism>
<reference evidence="4" key="2">
    <citation type="submission" date="2022-03" db="EMBL/GenBank/DDBJ databases">
        <title>Draft title - Genomic analysis of global carrot germplasm unveils the trajectory of domestication and the origin of high carotenoid orange carrot.</title>
        <authorList>
            <person name="Iorizzo M."/>
            <person name="Ellison S."/>
            <person name="Senalik D."/>
            <person name="Macko-Podgorni A."/>
            <person name="Grzebelus D."/>
            <person name="Bostan H."/>
            <person name="Rolling W."/>
            <person name="Curaba J."/>
            <person name="Simon P."/>
        </authorList>
    </citation>
    <scope>NUCLEOTIDE SEQUENCE</scope>
    <source>
        <tissue evidence="4">Leaf</tissue>
    </source>
</reference>
<dbReference type="KEGG" id="dcr:108195393"/>
<dbReference type="EMBL" id="CP093349">
    <property type="protein sequence ID" value="WOH09509.1"/>
    <property type="molecule type" value="Genomic_DNA"/>
</dbReference>
<dbReference type="EMBL" id="LNRQ01000007">
    <property type="protein sequence ID" value="KZM88144.1"/>
    <property type="molecule type" value="Genomic_DNA"/>
</dbReference>
<dbReference type="InterPro" id="IPR045043">
    <property type="entry name" value="Lea14-like"/>
</dbReference>
<sequence>MEGLLGKATEAMTKGTKKPEAKITHVGLKDVNLEFVTYNAKISVTNPYPTPLPIFQITYALKSADRELVSGTSPNPEPLKANTTTELEFEMKVSFTMLVSLARDIGADWDIDYDLQINVVGNVPAMGDVTIPISNKGQMKLPTLKDLSALANLTTNLSVTV</sequence>
<dbReference type="Pfam" id="PF03168">
    <property type="entry name" value="LEA_2"/>
    <property type="match status" value="1"/>
</dbReference>
<keyword evidence="5" id="KW-1185">Reference proteome</keyword>
<dbReference type="OrthoDB" id="588983at2759"/>
<dbReference type="InterPro" id="IPR004864">
    <property type="entry name" value="LEA_2"/>
</dbReference>
<dbReference type="Gramene" id="KZM88144">
    <property type="protein sequence ID" value="KZM88144"/>
    <property type="gene ID" value="DCAR_025219"/>
</dbReference>
<proteinExistence type="inferred from homology"/>
<dbReference type="OMA" id="DWDLDYT"/>
<dbReference type="STRING" id="79200.A0A164TY03"/>
<evidence type="ECO:0000313" key="3">
    <source>
        <dbReference type="EMBL" id="KZM88144.1"/>
    </source>
</evidence>
<dbReference type="GO" id="GO:0005829">
    <property type="term" value="C:cytosol"/>
    <property type="evidence" value="ECO:0007669"/>
    <property type="project" value="TreeGrafter"/>
</dbReference>
<dbReference type="AlphaFoldDB" id="A0A164TY03"/>
<evidence type="ECO:0000259" key="2">
    <source>
        <dbReference type="SMART" id="SM00769"/>
    </source>
</evidence>
<dbReference type="Proteomes" id="UP000077755">
    <property type="component" value="Chromosome 7"/>
</dbReference>
<reference evidence="3" key="1">
    <citation type="journal article" date="2016" name="Nat. Genet.">
        <title>A high-quality carrot genome assembly provides new insights into carotenoid accumulation and asterid genome evolution.</title>
        <authorList>
            <person name="Iorizzo M."/>
            <person name="Ellison S."/>
            <person name="Senalik D."/>
            <person name="Zeng P."/>
            <person name="Satapoomin P."/>
            <person name="Huang J."/>
            <person name="Bowman M."/>
            <person name="Iovene M."/>
            <person name="Sanseverino W."/>
            <person name="Cavagnaro P."/>
            <person name="Yildiz M."/>
            <person name="Macko-Podgorni A."/>
            <person name="Moranska E."/>
            <person name="Grzebelus E."/>
            <person name="Grzebelus D."/>
            <person name="Ashrafi H."/>
            <person name="Zheng Z."/>
            <person name="Cheng S."/>
            <person name="Spooner D."/>
            <person name="Van Deynze A."/>
            <person name="Simon P."/>
        </authorList>
    </citation>
    <scope>NUCLEOTIDE SEQUENCE [LARGE SCALE GENOMIC DNA]</scope>
    <source>
        <tissue evidence="3">Leaf</tissue>
    </source>
</reference>
<evidence type="ECO:0000256" key="1">
    <source>
        <dbReference type="ARBA" id="ARBA00005960"/>
    </source>
</evidence>
<name>A0A164TY03_DAUCS</name>
<accession>A0A164TY03</accession>
<dbReference type="InterPro" id="IPR013990">
    <property type="entry name" value="WHy-dom"/>
</dbReference>
<protein>
    <recommendedName>
        <fullName evidence="2">Water stress and hypersensitive response domain-containing protein</fullName>
    </recommendedName>
</protein>
<dbReference type="Gene3D" id="2.60.40.1820">
    <property type="match status" value="1"/>
</dbReference>